<reference evidence="3" key="1">
    <citation type="submission" date="2019-01" db="EMBL/GenBank/DDBJ databases">
        <title>Cytophagaceae bacterium strain CAR-16.</title>
        <authorList>
            <person name="Chen W.-M."/>
        </authorList>
    </citation>
    <scope>NUCLEOTIDE SEQUENCE [LARGE SCALE GENOMIC DNA]</scope>
    <source>
        <strain evidence="3">ICH-30</strain>
    </source>
</reference>
<evidence type="ECO:0000313" key="3">
    <source>
        <dbReference type="Proteomes" id="UP000289734"/>
    </source>
</evidence>
<keyword evidence="3" id="KW-1185">Reference proteome</keyword>
<dbReference type="Proteomes" id="UP000289734">
    <property type="component" value="Unassembled WGS sequence"/>
</dbReference>
<sequence length="467" mass="50771">MKTNFLKTSLLVFTAFATFSCVNDDDYGIPNFECNDPNLTANKTVQDVYDMASTTITQFPTNVVNEDILEAYVVSSDRGGNFFKSLSLQTLGTETTPPLGFSIPIDQTSMFTIYEPGRKVYVKLNERYFNITNGSLIIGELFLNSSGNASVGRISPSTYGDIVLRSCQFKDESELVRTLTVNEAKQDANLNTLIELENVQFMDAAVGSTYFDPNNVIGGATNHLITDTNGNTVIFRTSSFATYAGTVVPGESGKIRGIMTKFGSDYQFIARTIDDVQLTNERFDIDFAAPIVGNNIVFLTSLNENFESYSTTSPANRIFPSYINDAAIGSRYWGATTFGGNKYIQMTSFGGTPENNRALFIIPVDMSTASTLSFQTKAGFANGTVLKVYYSTDYVIGGNAEDATLVDITSNFTISPGQASGYPTNFTNSGNYNIPASVTGNGFFIFEYIGAGGGITTTMQIDNIVIN</sequence>
<comment type="caution">
    <text evidence="2">The sequence shown here is derived from an EMBL/GenBank/DDBJ whole genome shotgun (WGS) entry which is preliminary data.</text>
</comment>
<proteinExistence type="predicted"/>
<dbReference type="OrthoDB" id="1492759at2"/>
<feature type="domain" description="DUF5689" evidence="1">
    <location>
        <begin position="40"/>
        <end position="276"/>
    </location>
</feature>
<name>A0A4Q1KY74_9FLAO</name>
<dbReference type="Pfam" id="PF18942">
    <property type="entry name" value="DUF5689"/>
    <property type="match status" value="1"/>
</dbReference>
<dbReference type="RefSeq" id="WP_129463557.1">
    <property type="nucleotide sequence ID" value="NZ_SBKQ01000003.1"/>
</dbReference>
<gene>
    <name evidence="2" type="ORF">EQG68_04350</name>
</gene>
<evidence type="ECO:0000259" key="1">
    <source>
        <dbReference type="Pfam" id="PF18942"/>
    </source>
</evidence>
<protein>
    <recommendedName>
        <fullName evidence="1">DUF5689 domain-containing protein</fullName>
    </recommendedName>
</protein>
<evidence type="ECO:0000313" key="2">
    <source>
        <dbReference type="EMBL" id="RXR34274.1"/>
    </source>
</evidence>
<dbReference type="PROSITE" id="PS51257">
    <property type="entry name" value="PROKAR_LIPOPROTEIN"/>
    <property type="match status" value="1"/>
</dbReference>
<dbReference type="InterPro" id="IPR043744">
    <property type="entry name" value="DUF5689"/>
</dbReference>
<accession>A0A4Q1KY74</accession>
<organism evidence="2 3">
    <name type="scientific">Flavobacterium piscinae</name>
    <dbReference type="NCBI Taxonomy" id="2506424"/>
    <lineage>
        <taxon>Bacteria</taxon>
        <taxon>Pseudomonadati</taxon>
        <taxon>Bacteroidota</taxon>
        <taxon>Flavobacteriia</taxon>
        <taxon>Flavobacteriales</taxon>
        <taxon>Flavobacteriaceae</taxon>
        <taxon>Flavobacterium</taxon>
    </lineage>
</organism>
<dbReference type="AlphaFoldDB" id="A0A4Q1KY74"/>
<dbReference type="EMBL" id="SBKQ01000003">
    <property type="protein sequence ID" value="RXR34274.1"/>
    <property type="molecule type" value="Genomic_DNA"/>
</dbReference>